<protein>
    <submittedName>
        <fullName evidence="1">Uncharacterized protein</fullName>
    </submittedName>
</protein>
<reference evidence="1 2" key="1">
    <citation type="submission" date="2017-02" db="EMBL/GenBank/DDBJ databases">
        <authorList>
            <person name="Peterson S.W."/>
        </authorList>
    </citation>
    <scope>NUCLEOTIDE SEQUENCE [LARGE SCALE GENOMIC DNA]</scope>
    <source>
        <strain evidence="1 2">DSM 9653</strain>
    </source>
</reference>
<name>A0A1T5GI96_9HYPH</name>
<dbReference type="RefSeq" id="WP_079592005.1">
    <property type="nucleotide sequence ID" value="NZ_FUYX01000013.1"/>
</dbReference>
<proteinExistence type="predicted"/>
<dbReference type="EMBL" id="FUYX01000013">
    <property type="protein sequence ID" value="SKC08105.1"/>
    <property type="molecule type" value="Genomic_DNA"/>
</dbReference>
<accession>A0A1T5GI96</accession>
<evidence type="ECO:0000313" key="2">
    <source>
        <dbReference type="Proteomes" id="UP000190130"/>
    </source>
</evidence>
<organism evidence="1 2">
    <name type="scientific">Bosea thiooxidans</name>
    <dbReference type="NCBI Taxonomy" id="53254"/>
    <lineage>
        <taxon>Bacteria</taxon>
        <taxon>Pseudomonadati</taxon>
        <taxon>Pseudomonadota</taxon>
        <taxon>Alphaproteobacteria</taxon>
        <taxon>Hyphomicrobiales</taxon>
        <taxon>Boseaceae</taxon>
        <taxon>Bosea</taxon>
    </lineage>
</organism>
<sequence>MSAVAIYLTPAAAWMATDGALYEYGRGEVIGFQQKAHILTHLQAVISARGPQAFAHALLPVLSAQFSTFEGLVAGMGTAAWVVHESMRDELAERYGNADVEIYAAGVGTNGPEAYALASHSGWGEPWRRLELGEFACAPAVDPSADTDIPAAMLDVMQRQRLERDEYGHCGVGGHVQLVQVTAEAVHSAIIHRWPDQIGDPLGEATA</sequence>
<gene>
    <name evidence="1" type="ORF">SAMN05660750_04078</name>
</gene>
<dbReference type="AlphaFoldDB" id="A0A1T5GI96"/>
<dbReference type="OrthoDB" id="8254736at2"/>
<dbReference type="Proteomes" id="UP000190130">
    <property type="component" value="Unassembled WGS sequence"/>
</dbReference>
<evidence type="ECO:0000313" key="1">
    <source>
        <dbReference type="EMBL" id="SKC08105.1"/>
    </source>
</evidence>